<protein>
    <recommendedName>
        <fullName evidence="9">tRNA-uridine aminocarboxypropyltransferase 1</fullName>
        <ecNumber evidence="2">2.5.1.25</ecNumber>
    </recommendedName>
    <alternativeName>
        <fullName evidence="10">DTW domain-containing protein 1</fullName>
    </alternativeName>
</protein>
<evidence type="ECO:0000313" key="15">
    <source>
        <dbReference type="Proteomes" id="UP001075354"/>
    </source>
</evidence>
<dbReference type="GO" id="GO:0016432">
    <property type="term" value="F:tRNA-uridine aminocarboxypropyltransferase activity"/>
    <property type="evidence" value="ECO:0007669"/>
    <property type="project" value="UniProtKB-EC"/>
</dbReference>
<feature type="compositionally biased region" description="Basic and acidic residues" evidence="12">
    <location>
        <begin position="246"/>
        <end position="259"/>
    </location>
</feature>
<feature type="region of interest" description="Disordered" evidence="12">
    <location>
        <begin position="125"/>
        <end position="144"/>
    </location>
</feature>
<comment type="function">
    <text evidence="7">Catalyzes the formation of 3-(3-amino-3-carboxypropyl)uridine (acp3U) at position 20 in the D-loop of several cytoplasmic tRNAs (acp3U(20)).</text>
</comment>
<reference evidence="14" key="1">
    <citation type="submission" date="2022-12" db="EMBL/GenBank/DDBJ databases">
        <title>Chromosome-level genome assembly of the bean flower thrips Megalurothrips usitatus.</title>
        <authorList>
            <person name="Ma L."/>
            <person name="Liu Q."/>
            <person name="Li H."/>
            <person name="Cai W."/>
        </authorList>
    </citation>
    <scope>NUCLEOTIDE SEQUENCE</scope>
    <source>
        <strain evidence="14">Cailab_2022a</strain>
    </source>
</reference>
<name>A0AAV7XC38_9NEOP</name>
<evidence type="ECO:0000256" key="1">
    <source>
        <dbReference type="ARBA" id="ARBA00004123"/>
    </source>
</evidence>
<dbReference type="InterPro" id="IPR005636">
    <property type="entry name" value="DTW"/>
</dbReference>
<dbReference type="GO" id="GO:0005634">
    <property type="term" value="C:nucleus"/>
    <property type="evidence" value="ECO:0007669"/>
    <property type="project" value="UniProtKB-SubCell"/>
</dbReference>
<dbReference type="Proteomes" id="UP001075354">
    <property type="component" value="Chromosome 10"/>
</dbReference>
<keyword evidence="4" id="KW-0949">S-adenosyl-L-methionine</keyword>
<evidence type="ECO:0000256" key="10">
    <source>
        <dbReference type="ARBA" id="ARBA00042508"/>
    </source>
</evidence>
<dbReference type="GO" id="GO:0006400">
    <property type="term" value="P:tRNA modification"/>
    <property type="evidence" value="ECO:0007669"/>
    <property type="project" value="TreeGrafter"/>
</dbReference>
<evidence type="ECO:0000256" key="8">
    <source>
        <dbReference type="ARBA" id="ARBA00038290"/>
    </source>
</evidence>
<dbReference type="PANTHER" id="PTHR15627">
    <property type="entry name" value="NATURAL KILLER CELL-SPECIFIC ANTIGEN KLIP1"/>
    <property type="match status" value="1"/>
</dbReference>
<dbReference type="InterPro" id="IPR051521">
    <property type="entry name" value="tRNA_Mod/Golgi_Maint"/>
</dbReference>
<evidence type="ECO:0000256" key="6">
    <source>
        <dbReference type="ARBA" id="ARBA00023242"/>
    </source>
</evidence>
<keyword evidence="5" id="KW-0819">tRNA processing</keyword>
<dbReference type="EMBL" id="JAPTSV010000010">
    <property type="protein sequence ID" value="KAJ1523591.1"/>
    <property type="molecule type" value="Genomic_DNA"/>
</dbReference>
<feature type="compositionally biased region" description="Polar residues" evidence="12">
    <location>
        <begin position="260"/>
        <end position="277"/>
    </location>
</feature>
<gene>
    <name evidence="14" type="ORF">ONE63_001434</name>
</gene>
<evidence type="ECO:0000313" key="14">
    <source>
        <dbReference type="EMBL" id="KAJ1523591.1"/>
    </source>
</evidence>
<organism evidence="14 15">
    <name type="scientific">Megalurothrips usitatus</name>
    <name type="common">bean blossom thrips</name>
    <dbReference type="NCBI Taxonomy" id="439358"/>
    <lineage>
        <taxon>Eukaryota</taxon>
        <taxon>Metazoa</taxon>
        <taxon>Ecdysozoa</taxon>
        <taxon>Arthropoda</taxon>
        <taxon>Hexapoda</taxon>
        <taxon>Insecta</taxon>
        <taxon>Pterygota</taxon>
        <taxon>Neoptera</taxon>
        <taxon>Paraneoptera</taxon>
        <taxon>Thysanoptera</taxon>
        <taxon>Terebrantia</taxon>
        <taxon>Thripoidea</taxon>
        <taxon>Thripidae</taxon>
        <taxon>Megalurothrips</taxon>
    </lineage>
</organism>
<evidence type="ECO:0000256" key="4">
    <source>
        <dbReference type="ARBA" id="ARBA00022691"/>
    </source>
</evidence>
<proteinExistence type="inferred from homology"/>
<keyword evidence="6" id="KW-0539">Nucleus</keyword>
<evidence type="ECO:0000256" key="7">
    <source>
        <dbReference type="ARBA" id="ARBA00037050"/>
    </source>
</evidence>
<keyword evidence="15" id="KW-1185">Reference proteome</keyword>
<evidence type="ECO:0000259" key="13">
    <source>
        <dbReference type="SMART" id="SM01144"/>
    </source>
</evidence>
<dbReference type="Pfam" id="PF03942">
    <property type="entry name" value="DTW"/>
    <property type="match status" value="1"/>
</dbReference>
<evidence type="ECO:0000256" key="12">
    <source>
        <dbReference type="SAM" id="MobiDB-lite"/>
    </source>
</evidence>
<comment type="caution">
    <text evidence="14">The sequence shown here is derived from an EMBL/GenBank/DDBJ whole genome shotgun (WGS) entry which is preliminary data.</text>
</comment>
<evidence type="ECO:0000256" key="3">
    <source>
        <dbReference type="ARBA" id="ARBA00022679"/>
    </source>
</evidence>
<evidence type="ECO:0000256" key="9">
    <source>
        <dbReference type="ARBA" id="ARBA00039242"/>
    </source>
</evidence>
<feature type="domain" description="DTW" evidence="13">
    <location>
        <begin position="37"/>
        <end position="230"/>
    </location>
</feature>
<comment type="similarity">
    <text evidence="8">Belongs to the TDD superfamily. DTWD1 family.</text>
</comment>
<dbReference type="SMART" id="SM01144">
    <property type="entry name" value="DTW"/>
    <property type="match status" value="1"/>
</dbReference>
<feature type="region of interest" description="Disordered" evidence="12">
    <location>
        <begin position="230"/>
        <end position="294"/>
    </location>
</feature>
<comment type="subcellular location">
    <subcellularLocation>
        <location evidence="1">Nucleus</location>
    </subcellularLocation>
</comment>
<accession>A0AAV7XC38</accession>
<evidence type="ECO:0000256" key="11">
    <source>
        <dbReference type="ARBA" id="ARBA00048718"/>
    </source>
</evidence>
<dbReference type="PANTHER" id="PTHR15627:SF8">
    <property type="entry name" value="TRNA-URIDINE AMINOCARBOXYPROPYLTRANSFERASE 1"/>
    <property type="match status" value="1"/>
</dbReference>
<evidence type="ECO:0000256" key="5">
    <source>
        <dbReference type="ARBA" id="ARBA00022694"/>
    </source>
</evidence>
<sequence length="378" mass="42703">MAGVPDENPWRGMKIKNGDVLETVEGRAACPKCKKSRKYFCYTCYVPMAELESHVPKVKLPIKIDIIKHANEIDGKSTAAHAAVIAPDDVTIYTYPCIPDYTSEKNVVLIFPGKNALSIQEYVDKHSNTQKSNSEDDEPLAKRSSLSSNIPINRAVFIDSTWNQSRGIYKDQRLREIPCVVIQSRISQFWRHQHGSPRWFLATIEAVHQFLVEVHIICKLGCNEIIQSEEQQGTSGRGVAESASDSSKELREPSDKSASEDSQINSSDTADQISISNPKEDDEEIDAQNKNTSDEKILAKSKLPDKQPSKFVKNLALCRGIRTDSGEDPGINLCGPDQWEGKYGGDYDNLLFFFKFMYYKIHSLYDHENLRSYQRDMV</sequence>
<evidence type="ECO:0000256" key="2">
    <source>
        <dbReference type="ARBA" id="ARBA00012386"/>
    </source>
</evidence>
<dbReference type="AlphaFoldDB" id="A0AAV7XC38"/>
<keyword evidence="3" id="KW-0808">Transferase</keyword>
<dbReference type="EC" id="2.5.1.25" evidence="2"/>
<comment type="catalytic activity">
    <reaction evidence="11">
        <text>a uridine in tRNA + S-adenosyl-L-methionine = a 3-[(3S)-3-amino-3-carboxypropyl]uridine in tRNA + S-methyl-5'-thioadenosine + H(+)</text>
        <dbReference type="Rhea" id="RHEA:62432"/>
        <dbReference type="Rhea" id="RHEA-COMP:13339"/>
        <dbReference type="Rhea" id="RHEA-COMP:16092"/>
        <dbReference type="ChEBI" id="CHEBI:15378"/>
        <dbReference type="ChEBI" id="CHEBI:17509"/>
        <dbReference type="ChEBI" id="CHEBI:59789"/>
        <dbReference type="ChEBI" id="CHEBI:65315"/>
        <dbReference type="ChEBI" id="CHEBI:82930"/>
        <dbReference type="EC" id="2.5.1.25"/>
    </reaction>
</comment>